<feature type="chain" id="PRO_5035359350" description="Purple acid phosphatase" evidence="4">
    <location>
        <begin position="16"/>
        <end position="465"/>
    </location>
</feature>
<feature type="domain" description="Calcineurin-like phosphoesterase" evidence="5">
    <location>
        <begin position="144"/>
        <end position="348"/>
    </location>
</feature>
<dbReference type="CDD" id="cd00839">
    <property type="entry name" value="MPP_PAPs"/>
    <property type="match status" value="1"/>
</dbReference>
<comment type="similarity">
    <text evidence="3">Belongs to the metallophosphoesterase superfamily. Purple acid phosphatase family.</text>
</comment>
<dbReference type="SUPFAM" id="SSF49363">
    <property type="entry name" value="Purple acid phosphatase, N-terminal domain"/>
    <property type="match status" value="1"/>
</dbReference>
<dbReference type="InterPro" id="IPR004843">
    <property type="entry name" value="Calcineurin-like_PHP"/>
</dbReference>
<keyword evidence="1 4" id="KW-0732">Signal</keyword>
<dbReference type="Proteomes" id="UP000095284">
    <property type="component" value="Unplaced"/>
</dbReference>
<keyword evidence="3" id="KW-0378">Hydrolase</keyword>
<reference evidence="9" key="2">
    <citation type="submission" date="2020-08" db="EMBL/GenBank/DDBJ databases">
        <authorList>
            <person name="Kikuchi T."/>
        </authorList>
    </citation>
    <scope>NUCLEOTIDE SEQUENCE</scope>
    <source>
        <strain evidence="8">Ka4C1</strain>
    </source>
</reference>
<keyword evidence="2" id="KW-0325">Glycoprotein</keyword>
<evidence type="ECO:0000259" key="6">
    <source>
        <dbReference type="Pfam" id="PF14008"/>
    </source>
</evidence>
<dbReference type="AlphaFoldDB" id="A0A1I7RSN0"/>
<evidence type="ECO:0000256" key="3">
    <source>
        <dbReference type="RuleBase" id="RU361203"/>
    </source>
</evidence>
<dbReference type="SUPFAM" id="SSF56300">
    <property type="entry name" value="Metallo-dependent phosphatases"/>
    <property type="match status" value="1"/>
</dbReference>
<dbReference type="Proteomes" id="UP000582659">
    <property type="component" value="Unassembled WGS sequence"/>
</dbReference>
<evidence type="ECO:0000313" key="9">
    <source>
        <dbReference type="EMBL" id="CAG9122863.1"/>
    </source>
</evidence>
<keyword evidence="11" id="KW-1185">Reference proteome</keyword>
<name>A0A1I7RSN0_BURXY</name>
<dbReference type="Gene3D" id="3.60.21.10">
    <property type="match status" value="1"/>
</dbReference>
<evidence type="ECO:0000259" key="5">
    <source>
        <dbReference type="Pfam" id="PF00149"/>
    </source>
</evidence>
<dbReference type="InterPro" id="IPR029052">
    <property type="entry name" value="Metallo-depent_PP-like"/>
</dbReference>
<dbReference type="EMBL" id="CAJFDI010000005">
    <property type="protein sequence ID" value="CAD5231609.1"/>
    <property type="molecule type" value="Genomic_DNA"/>
</dbReference>
<evidence type="ECO:0000256" key="2">
    <source>
        <dbReference type="ARBA" id="ARBA00023180"/>
    </source>
</evidence>
<dbReference type="GO" id="GO:0046872">
    <property type="term" value="F:metal ion binding"/>
    <property type="evidence" value="ECO:0007669"/>
    <property type="project" value="InterPro"/>
</dbReference>
<dbReference type="Pfam" id="PF16656">
    <property type="entry name" value="Pur_ac_phosph_N"/>
    <property type="match status" value="1"/>
</dbReference>
<evidence type="ECO:0000313" key="10">
    <source>
        <dbReference type="Proteomes" id="UP000095284"/>
    </source>
</evidence>
<dbReference type="EC" id="3.1.3.2" evidence="3"/>
<dbReference type="GO" id="GO:0003993">
    <property type="term" value="F:acid phosphatase activity"/>
    <property type="evidence" value="ECO:0007669"/>
    <property type="project" value="UniProtKB-EC"/>
</dbReference>
<evidence type="ECO:0000259" key="7">
    <source>
        <dbReference type="Pfam" id="PF16656"/>
    </source>
</evidence>
<feature type="domain" description="Purple acid phosphatase N-terminal" evidence="7">
    <location>
        <begin position="43"/>
        <end position="133"/>
    </location>
</feature>
<dbReference type="InterPro" id="IPR025733">
    <property type="entry name" value="PAPs_C"/>
</dbReference>
<dbReference type="InterPro" id="IPR041792">
    <property type="entry name" value="MPP_PAP"/>
</dbReference>
<evidence type="ECO:0000256" key="1">
    <source>
        <dbReference type="ARBA" id="ARBA00022729"/>
    </source>
</evidence>
<evidence type="ECO:0000313" key="12">
    <source>
        <dbReference type="WBParaSite" id="BXY_0373400.1"/>
    </source>
</evidence>
<dbReference type="Proteomes" id="UP000659654">
    <property type="component" value="Unassembled WGS sequence"/>
</dbReference>
<dbReference type="InterPro" id="IPR015914">
    <property type="entry name" value="PAPs_N"/>
</dbReference>
<dbReference type="SMR" id="A0A1I7RSN0"/>
<dbReference type="Pfam" id="PF14008">
    <property type="entry name" value="Metallophos_C"/>
    <property type="match status" value="1"/>
</dbReference>
<gene>
    <name evidence="8" type="ORF">BXYJ_LOCUS11705</name>
</gene>
<accession>A0A1I7RSN0</accession>
<sequence length="465" mass="54069">MQLILFVLSAFCVSATRDALRADRFISWKKKDSDHRAPFLGQPEQIHLSYGGHPSTYLVTWLTFDDTQSSQVQFGDDLIMRFNATSEISRFVDGGKKKTARYIHRAVIKGIQPGKRYFYRVGSDFGWSSLYSFVGLKQRAEGGFKVAVYGDLGNINARSLGKLQRQAQDREFDLVIHNGDLAYNMDDDNGKFGDEFMRQIEPMAAYLPYMVSPGNHEKRYNFSHYINRFTMPGSDHNLYYSFDLGDAHYIAYSSEIYYANQFYDKSHIQRQYEWLRDDLKEANKNRENVPWIIVYGHRSMYCSDVEGDCTRVEKKMREGIDEYSTFGLESLFYEYGVDLIIGAHEHNYERHWPLFNFTVYNGTEGPYVDPPAPVHIVTGSAGCQGKTNHFADPIAPWSAFRSSHYGFSRMQVFNKTHLYFEQVMASADKVEDSFWIIKSEHRVRDPKELQHWTKQQSYLSLLKKH</sequence>
<evidence type="ECO:0000313" key="8">
    <source>
        <dbReference type="EMBL" id="CAD5231609.1"/>
    </source>
</evidence>
<dbReference type="PANTHER" id="PTHR45867:SF3">
    <property type="entry name" value="ACID PHOSPHATASE TYPE 7"/>
    <property type="match status" value="1"/>
</dbReference>
<organism evidence="10 12">
    <name type="scientific">Bursaphelenchus xylophilus</name>
    <name type="common">Pinewood nematode worm</name>
    <name type="synonym">Aphelenchoides xylophilus</name>
    <dbReference type="NCBI Taxonomy" id="6326"/>
    <lineage>
        <taxon>Eukaryota</taxon>
        <taxon>Metazoa</taxon>
        <taxon>Ecdysozoa</taxon>
        <taxon>Nematoda</taxon>
        <taxon>Chromadorea</taxon>
        <taxon>Rhabditida</taxon>
        <taxon>Tylenchina</taxon>
        <taxon>Tylenchomorpha</taxon>
        <taxon>Aphelenchoidea</taxon>
        <taxon>Aphelenchoididae</taxon>
        <taxon>Bursaphelenchus</taxon>
    </lineage>
</organism>
<dbReference type="Pfam" id="PF00149">
    <property type="entry name" value="Metallophos"/>
    <property type="match status" value="1"/>
</dbReference>
<dbReference type="eggNOG" id="KOG1378">
    <property type="taxonomic scope" value="Eukaryota"/>
</dbReference>
<evidence type="ECO:0000313" key="11">
    <source>
        <dbReference type="Proteomes" id="UP000659654"/>
    </source>
</evidence>
<dbReference type="InterPro" id="IPR008963">
    <property type="entry name" value="Purple_acid_Pase-like_N"/>
</dbReference>
<protein>
    <recommendedName>
        <fullName evidence="3">Purple acid phosphatase</fullName>
        <ecNumber evidence="3">3.1.3.2</ecNumber>
    </recommendedName>
</protein>
<feature type="signal peptide" evidence="4">
    <location>
        <begin position="1"/>
        <end position="15"/>
    </location>
</feature>
<dbReference type="OrthoDB" id="45007at2759"/>
<reference evidence="12" key="1">
    <citation type="submission" date="2016-11" db="UniProtKB">
        <authorList>
            <consortium name="WormBaseParasite"/>
        </authorList>
    </citation>
    <scope>IDENTIFICATION</scope>
</reference>
<proteinExistence type="inferred from homology"/>
<dbReference type="WBParaSite" id="BXY_0373400.1">
    <property type="protein sequence ID" value="BXY_0373400.1"/>
    <property type="gene ID" value="BXY_0373400"/>
</dbReference>
<feature type="domain" description="Purple acid phosphatase C-terminal" evidence="6">
    <location>
        <begin position="372"/>
        <end position="433"/>
    </location>
</feature>
<dbReference type="EMBL" id="CAJFCV020000005">
    <property type="protein sequence ID" value="CAG9122863.1"/>
    <property type="molecule type" value="Genomic_DNA"/>
</dbReference>
<comment type="catalytic activity">
    <reaction evidence="3">
        <text>a phosphate monoester + H2O = an alcohol + phosphate</text>
        <dbReference type="Rhea" id="RHEA:15017"/>
        <dbReference type="ChEBI" id="CHEBI:15377"/>
        <dbReference type="ChEBI" id="CHEBI:30879"/>
        <dbReference type="ChEBI" id="CHEBI:43474"/>
        <dbReference type="ChEBI" id="CHEBI:67140"/>
        <dbReference type="EC" id="3.1.3.2"/>
    </reaction>
</comment>
<evidence type="ECO:0000256" key="4">
    <source>
        <dbReference type="SAM" id="SignalP"/>
    </source>
</evidence>
<dbReference type="Gene3D" id="2.60.40.380">
    <property type="entry name" value="Purple acid phosphatase-like, N-terminal"/>
    <property type="match status" value="1"/>
</dbReference>
<dbReference type="PANTHER" id="PTHR45867">
    <property type="entry name" value="PURPLE ACID PHOSPHATASE"/>
    <property type="match status" value="1"/>
</dbReference>